<feature type="compositionally biased region" description="Basic and acidic residues" evidence="1">
    <location>
        <begin position="18"/>
        <end position="43"/>
    </location>
</feature>
<dbReference type="EMBL" id="BARS01003318">
    <property type="protein sequence ID" value="GAF81014.1"/>
    <property type="molecule type" value="Genomic_DNA"/>
</dbReference>
<sequence>MVKVDEAKKELQGLANKAKAEDEKRKESLMSPEEKKKADEAKA</sequence>
<dbReference type="AlphaFoldDB" id="X0SJ46"/>
<name>X0SJ46_9ZZZZ</name>
<protein>
    <submittedName>
        <fullName evidence="2">Uncharacterized protein</fullName>
    </submittedName>
</protein>
<organism evidence="2">
    <name type="scientific">marine sediment metagenome</name>
    <dbReference type="NCBI Taxonomy" id="412755"/>
    <lineage>
        <taxon>unclassified sequences</taxon>
        <taxon>metagenomes</taxon>
        <taxon>ecological metagenomes</taxon>
    </lineage>
</organism>
<proteinExistence type="predicted"/>
<evidence type="ECO:0000256" key="1">
    <source>
        <dbReference type="SAM" id="MobiDB-lite"/>
    </source>
</evidence>
<feature type="non-terminal residue" evidence="2">
    <location>
        <position position="43"/>
    </location>
</feature>
<evidence type="ECO:0000313" key="2">
    <source>
        <dbReference type="EMBL" id="GAF81014.1"/>
    </source>
</evidence>
<feature type="compositionally biased region" description="Basic and acidic residues" evidence="1">
    <location>
        <begin position="1"/>
        <end position="11"/>
    </location>
</feature>
<reference evidence="2" key="1">
    <citation type="journal article" date="2014" name="Front. Microbiol.">
        <title>High frequency of phylogenetically diverse reductive dehalogenase-homologous genes in deep subseafloor sedimentary metagenomes.</title>
        <authorList>
            <person name="Kawai M."/>
            <person name="Futagami T."/>
            <person name="Toyoda A."/>
            <person name="Takaki Y."/>
            <person name="Nishi S."/>
            <person name="Hori S."/>
            <person name="Arai W."/>
            <person name="Tsubouchi T."/>
            <person name="Morono Y."/>
            <person name="Uchiyama I."/>
            <person name="Ito T."/>
            <person name="Fujiyama A."/>
            <person name="Inagaki F."/>
            <person name="Takami H."/>
        </authorList>
    </citation>
    <scope>NUCLEOTIDE SEQUENCE</scope>
    <source>
        <strain evidence="2">Expedition CK06-06</strain>
    </source>
</reference>
<gene>
    <name evidence="2" type="ORF">S01H1_06422</name>
</gene>
<comment type="caution">
    <text evidence="2">The sequence shown here is derived from an EMBL/GenBank/DDBJ whole genome shotgun (WGS) entry which is preliminary data.</text>
</comment>
<accession>X0SJ46</accession>
<feature type="region of interest" description="Disordered" evidence="1">
    <location>
        <begin position="1"/>
        <end position="43"/>
    </location>
</feature>